<evidence type="ECO:0000313" key="2">
    <source>
        <dbReference type="EMBL" id="SEB04088.1"/>
    </source>
</evidence>
<evidence type="ECO:0000256" key="1">
    <source>
        <dbReference type="SAM" id="Phobius"/>
    </source>
</evidence>
<gene>
    <name evidence="2" type="ORF">SAMN02745729_11410</name>
</gene>
<keyword evidence="1" id="KW-0472">Membrane</keyword>
<organism evidence="2 3">
    <name type="scientific">Marinobacterium iners DSM 11526</name>
    <dbReference type="NCBI Taxonomy" id="1122198"/>
    <lineage>
        <taxon>Bacteria</taxon>
        <taxon>Pseudomonadati</taxon>
        <taxon>Pseudomonadota</taxon>
        <taxon>Gammaproteobacteria</taxon>
        <taxon>Oceanospirillales</taxon>
        <taxon>Oceanospirillaceae</taxon>
        <taxon>Marinobacterium</taxon>
    </lineage>
</organism>
<keyword evidence="1" id="KW-1133">Transmembrane helix</keyword>
<dbReference type="Proteomes" id="UP000242469">
    <property type="component" value="Unassembled WGS sequence"/>
</dbReference>
<protein>
    <submittedName>
        <fullName evidence="2">Uncharacterized protein</fullName>
    </submittedName>
</protein>
<feature type="transmembrane region" description="Helical" evidence="1">
    <location>
        <begin position="77"/>
        <end position="97"/>
    </location>
</feature>
<sequence>MNQYVKGTIFGLVITIGLGIVGYLAVVFYLISQGFDESNEIIDVIRSKNAMYWSTPYTLLVTILGVWLGVRKIDSRVYFVAAIIVLLTALSVTSGPLKIMSIHMNYIPIILGGILGGYAGAKT</sequence>
<evidence type="ECO:0000313" key="3">
    <source>
        <dbReference type="Proteomes" id="UP000242469"/>
    </source>
</evidence>
<dbReference type="EMBL" id="FNRJ01000014">
    <property type="protein sequence ID" value="SEB04088.1"/>
    <property type="molecule type" value="Genomic_DNA"/>
</dbReference>
<keyword evidence="3" id="KW-1185">Reference proteome</keyword>
<reference evidence="3" key="1">
    <citation type="submission" date="2016-10" db="EMBL/GenBank/DDBJ databases">
        <authorList>
            <person name="Varghese N."/>
            <person name="Submissions S."/>
        </authorList>
    </citation>
    <scope>NUCLEOTIDE SEQUENCE [LARGE SCALE GENOMIC DNA]</scope>
    <source>
        <strain evidence="3">DSM 11526</strain>
    </source>
</reference>
<accession>A0A1H4G595</accession>
<proteinExistence type="predicted"/>
<name>A0A1H4G595_9GAMM</name>
<feature type="transmembrane region" description="Helical" evidence="1">
    <location>
        <begin position="103"/>
        <end position="121"/>
    </location>
</feature>
<feature type="transmembrane region" description="Helical" evidence="1">
    <location>
        <begin position="51"/>
        <end position="70"/>
    </location>
</feature>
<dbReference type="OrthoDB" id="9931187at2"/>
<dbReference type="AlphaFoldDB" id="A0A1H4G595"/>
<keyword evidence="1" id="KW-0812">Transmembrane</keyword>
<dbReference type="RefSeq" id="WP_091827367.1">
    <property type="nucleotide sequence ID" value="NZ_FNRJ01000014.1"/>
</dbReference>
<dbReference type="STRING" id="1122198.SAMN02745729_11410"/>
<feature type="transmembrane region" description="Helical" evidence="1">
    <location>
        <begin position="7"/>
        <end position="31"/>
    </location>
</feature>